<dbReference type="PANTHER" id="PTHR43711:SF1">
    <property type="entry name" value="HISTIDINE KINASE 1"/>
    <property type="match status" value="1"/>
</dbReference>
<feature type="domain" description="Histidine kinase" evidence="7">
    <location>
        <begin position="1"/>
        <end position="82"/>
    </location>
</feature>
<gene>
    <name evidence="8" type="ORF">AQI95_43885</name>
</gene>
<evidence type="ECO:0000313" key="9">
    <source>
        <dbReference type="Proteomes" id="UP000053127"/>
    </source>
</evidence>
<name>A0A101NI28_9ACTN</name>
<dbReference type="Proteomes" id="UP000053127">
    <property type="component" value="Unassembled WGS sequence"/>
</dbReference>
<dbReference type="OrthoDB" id="9786919at2"/>
<sequence>MVADDGPGIPPEDRTRIFDRFVRLQTARARQPGQSTGTGLGLSIAQGIATAHDGTLSVAPAHSGEAANGPGAAFTLRLPIGTDPGHRPAPAQPKTDL</sequence>
<keyword evidence="4" id="KW-0418">Kinase</keyword>
<evidence type="ECO:0000313" key="8">
    <source>
        <dbReference type="EMBL" id="KUM93331.1"/>
    </source>
</evidence>
<dbReference type="STRING" id="67386.AQI95_43885"/>
<evidence type="ECO:0000256" key="2">
    <source>
        <dbReference type="ARBA" id="ARBA00012438"/>
    </source>
</evidence>
<proteinExistence type="predicted"/>
<dbReference type="CDD" id="cd00075">
    <property type="entry name" value="HATPase"/>
    <property type="match status" value="1"/>
</dbReference>
<evidence type="ECO:0000256" key="3">
    <source>
        <dbReference type="ARBA" id="ARBA00022679"/>
    </source>
</evidence>
<dbReference type="PANTHER" id="PTHR43711">
    <property type="entry name" value="TWO-COMPONENT HISTIDINE KINASE"/>
    <property type="match status" value="1"/>
</dbReference>
<dbReference type="SUPFAM" id="SSF55874">
    <property type="entry name" value="ATPase domain of HSP90 chaperone/DNA topoisomerase II/histidine kinase"/>
    <property type="match status" value="1"/>
</dbReference>
<reference evidence="8 9" key="1">
    <citation type="submission" date="2015-10" db="EMBL/GenBank/DDBJ databases">
        <title>Draft genome sequence of Streptomyces yokosukanensis DSM 40224, type strain for the species Streptomyces yokosukanensis.</title>
        <authorList>
            <person name="Ruckert C."/>
            <person name="Winkler A."/>
            <person name="Kalinowski J."/>
            <person name="Kampfer P."/>
            <person name="Glaeser S."/>
        </authorList>
    </citation>
    <scope>NUCLEOTIDE SEQUENCE [LARGE SCALE GENOMIC DNA]</scope>
    <source>
        <strain evidence="8 9">DSM 40224</strain>
    </source>
</reference>
<dbReference type="InterPro" id="IPR005467">
    <property type="entry name" value="His_kinase_dom"/>
</dbReference>
<evidence type="ECO:0000256" key="4">
    <source>
        <dbReference type="ARBA" id="ARBA00022777"/>
    </source>
</evidence>
<evidence type="ECO:0000256" key="6">
    <source>
        <dbReference type="SAM" id="MobiDB-lite"/>
    </source>
</evidence>
<comment type="caution">
    <text evidence="8">The sequence shown here is derived from an EMBL/GenBank/DDBJ whole genome shotgun (WGS) entry which is preliminary data.</text>
</comment>
<dbReference type="Pfam" id="PF02518">
    <property type="entry name" value="HATPase_c"/>
    <property type="match status" value="1"/>
</dbReference>
<keyword evidence="9" id="KW-1185">Reference proteome</keyword>
<dbReference type="InterPro" id="IPR003594">
    <property type="entry name" value="HATPase_dom"/>
</dbReference>
<dbReference type="AlphaFoldDB" id="A0A101NI28"/>
<organism evidence="8 9">
    <name type="scientific">Streptomyces yokosukanensis</name>
    <dbReference type="NCBI Taxonomy" id="67386"/>
    <lineage>
        <taxon>Bacteria</taxon>
        <taxon>Bacillati</taxon>
        <taxon>Actinomycetota</taxon>
        <taxon>Actinomycetes</taxon>
        <taxon>Kitasatosporales</taxon>
        <taxon>Streptomycetaceae</taxon>
        <taxon>Streptomyces</taxon>
    </lineage>
</organism>
<dbReference type="EMBL" id="LMWN01000141">
    <property type="protein sequence ID" value="KUM93331.1"/>
    <property type="molecule type" value="Genomic_DNA"/>
</dbReference>
<feature type="region of interest" description="Disordered" evidence="6">
    <location>
        <begin position="61"/>
        <end position="97"/>
    </location>
</feature>
<evidence type="ECO:0000256" key="1">
    <source>
        <dbReference type="ARBA" id="ARBA00000085"/>
    </source>
</evidence>
<dbReference type="InterPro" id="IPR050736">
    <property type="entry name" value="Sensor_HK_Regulatory"/>
</dbReference>
<evidence type="ECO:0000259" key="7">
    <source>
        <dbReference type="PROSITE" id="PS50109"/>
    </source>
</evidence>
<keyword evidence="5" id="KW-0902">Two-component regulatory system</keyword>
<dbReference type="GO" id="GO:0000160">
    <property type="term" value="P:phosphorelay signal transduction system"/>
    <property type="evidence" value="ECO:0007669"/>
    <property type="project" value="UniProtKB-KW"/>
</dbReference>
<keyword evidence="3" id="KW-0808">Transferase</keyword>
<accession>A0A101NI28</accession>
<dbReference type="Gene3D" id="3.30.565.10">
    <property type="entry name" value="Histidine kinase-like ATPase, C-terminal domain"/>
    <property type="match status" value="1"/>
</dbReference>
<comment type="catalytic activity">
    <reaction evidence="1">
        <text>ATP + protein L-histidine = ADP + protein N-phospho-L-histidine.</text>
        <dbReference type="EC" id="2.7.13.3"/>
    </reaction>
</comment>
<dbReference type="EC" id="2.7.13.3" evidence="2"/>
<protein>
    <recommendedName>
        <fullName evidence="2">histidine kinase</fullName>
        <ecNumber evidence="2">2.7.13.3</ecNumber>
    </recommendedName>
</protein>
<dbReference type="GO" id="GO:0004673">
    <property type="term" value="F:protein histidine kinase activity"/>
    <property type="evidence" value="ECO:0007669"/>
    <property type="project" value="UniProtKB-EC"/>
</dbReference>
<evidence type="ECO:0000256" key="5">
    <source>
        <dbReference type="ARBA" id="ARBA00023012"/>
    </source>
</evidence>
<dbReference type="InterPro" id="IPR036890">
    <property type="entry name" value="HATPase_C_sf"/>
</dbReference>
<dbReference type="PROSITE" id="PS50109">
    <property type="entry name" value="HIS_KIN"/>
    <property type="match status" value="1"/>
</dbReference>